<dbReference type="Pfam" id="PF03960">
    <property type="entry name" value="ArsC"/>
    <property type="match status" value="1"/>
</dbReference>
<reference evidence="5 6" key="1">
    <citation type="submission" date="2017-11" db="EMBL/GenBank/DDBJ databases">
        <title>The complete genome sequence and comparative genome analysis of Yersinia enterocolitica strain LC20.</title>
        <authorList>
            <person name="Shi G."/>
            <person name="Su M."/>
            <person name="Liang J."/>
            <person name="Gu W."/>
            <person name="Xiao Y."/>
            <person name="Zhang Z."/>
            <person name="Qiu H."/>
            <person name="Duan R."/>
            <person name="Zhang Z."/>
            <person name="Li Y."/>
            <person name="Zhang X."/>
            <person name="Ling Y."/>
            <person name="Song L."/>
            <person name="Chen M."/>
            <person name="Zhao Y."/>
            <person name="Wu J."/>
            <person name="Jing H."/>
            <person name="Xiao J."/>
            <person name="Wang X."/>
        </authorList>
    </citation>
    <scope>NUCLEOTIDE SEQUENCE [LARGE SCALE GENOMIC DNA]</scope>
    <source>
        <strain evidence="5 6">LC20</strain>
    </source>
</reference>
<dbReference type="Gene3D" id="3.40.30.10">
    <property type="entry name" value="Glutaredoxin"/>
    <property type="match status" value="1"/>
</dbReference>
<proteinExistence type="inferred from homology"/>
<dbReference type="Proteomes" id="UP000230961">
    <property type="component" value="Chromosome"/>
</dbReference>
<comment type="catalytic activity">
    <reaction evidence="4">
        <text>[glutaredoxin]-dithiol + arsenate + glutathione + H(+) = glutathionyl-S-S-[glutaredoxin] + arsenite + H2O</text>
        <dbReference type="Rhea" id="RHEA:22016"/>
        <dbReference type="Rhea" id="RHEA-COMP:10729"/>
        <dbReference type="Rhea" id="RHEA-COMP:17668"/>
        <dbReference type="ChEBI" id="CHEBI:15377"/>
        <dbReference type="ChEBI" id="CHEBI:15378"/>
        <dbReference type="ChEBI" id="CHEBI:29242"/>
        <dbReference type="ChEBI" id="CHEBI:29950"/>
        <dbReference type="ChEBI" id="CHEBI:48597"/>
        <dbReference type="ChEBI" id="CHEBI:57925"/>
        <dbReference type="ChEBI" id="CHEBI:146199"/>
        <dbReference type="EC" id="1.20.4.1"/>
    </reaction>
</comment>
<dbReference type="SUPFAM" id="SSF52833">
    <property type="entry name" value="Thioredoxin-like"/>
    <property type="match status" value="1"/>
</dbReference>
<dbReference type="PANTHER" id="PTHR30041">
    <property type="entry name" value="ARSENATE REDUCTASE"/>
    <property type="match status" value="1"/>
</dbReference>
<sequence>MKNVTIYHNPRCSKSRETLALVEQHGIKPQVILYLDTPPSVATLKELLQQLGFSDARQLMRTKEELYKELNLADKALTQDQLLQAMHHYPKLIERPIVVYHDQARIGRPPEQVLEILQSRLTN</sequence>
<name>A0A7U4GH76_YEREN</name>
<gene>
    <name evidence="5" type="primary">arsC</name>
    <name evidence="5" type="ORF">LC20_04020</name>
</gene>
<dbReference type="InterPro" id="IPR006660">
    <property type="entry name" value="Arsenate_reductase-like"/>
</dbReference>
<dbReference type="InterPro" id="IPR036249">
    <property type="entry name" value="Thioredoxin-like_sf"/>
</dbReference>
<evidence type="ECO:0000256" key="4">
    <source>
        <dbReference type="RuleBase" id="RU362029"/>
    </source>
</evidence>
<evidence type="ECO:0000256" key="3">
    <source>
        <dbReference type="PROSITE-ProRule" id="PRU01282"/>
    </source>
</evidence>
<evidence type="ECO:0000313" key="5">
    <source>
        <dbReference type="EMBL" id="AHM75273.1"/>
    </source>
</evidence>
<dbReference type="InterPro" id="IPR006659">
    <property type="entry name" value="Arsenate_reductase"/>
</dbReference>
<keyword evidence="2 4" id="KW-0560">Oxidoreductase</keyword>
<dbReference type="GO" id="GO:0008794">
    <property type="term" value="F:arsenate reductase (glutaredoxin) activity"/>
    <property type="evidence" value="ECO:0007669"/>
    <property type="project" value="UniProtKB-UniRule"/>
</dbReference>
<comment type="similarity">
    <text evidence="1 3 4">Belongs to the ArsC family.</text>
</comment>
<dbReference type="PANTHER" id="PTHR30041:SF4">
    <property type="entry name" value="ARSENATE REDUCTASE"/>
    <property type="match status" value="1"/>
</dbReference>
<dbReference type="CDD" id="cd03034">
    <property type="entry name" value="ArsC_ArsC"/>
    <property type="match status" value="1"/>
</dbReference>
<dbReference type="AlphaFoldDB" id="A0A7U4GH76"/>
<dbReference type="EC" id="1.20.4.1" evidence="4"/>
<dbReference type="KEGG" id="yel:LC20_04020"/>
<evidence type="ECO:0000313" key="6">
    <source>
        <dbReference type="Proteomes" id="UP000230961"/>
    </source>
</evidence>
<dbReference type="PROSITE" id="PS51353">
    <property type="entry name" value="ARSC"/>
    <property type="match status" value="1"/>
</dbReference>
<protein>
    <recommendedName>
        <fullName evidence="4">Arsenate reductase</fullName>
        <ecNumber evidence="4">1.20.4.1</ecNumber>
    </recommendedName>
</protein>
<evidence type="ECO:0000256" key="1">
    <source>
        <dbReference type="ARBA" id="ARBA00007198"/>
    </source>
</evidence>
<organism evidence="5 6">
    <name type="scientific">Yersinia enterocolitica LC20</name>
    <dbReference type="NCBI Taxonomy" id="1443113"/>
    <lineage>
        <taxon>Bacteria</taxon>
        <taxon>Pseudomonadati</taxon>
        <taxon>Pseudomonadota</taxon>
        <taxon>Gammaproteobacteria</taxon>
        <taxon>Enterobacterales</taxon>
        <taxon>Yersiniaceae</taxon>
        <taxon>Yersinia</taxon>
    </lineage>
</organism>
<accession>A0A7U4GH76</accession>
<dbReference type="EMBL" id="CP007448">
    <property type="protein sequence ID" value="AHM75273.1"/>
    <property type="molecule type" value="Genomic_DNA"/>
</dbReference>
<evidence type="ECO:0000256" key="2">
    <source>
        <dbReference type="ARBA" id="ARBA00023002"/>
    </source>
</evidence>
<dbReference type="NCBIfam" id="TIGR00014">
    <property type="entry name" value="arsC"/>
    <property type="match status" value="1"/>
</dbReference>